<keyword evidence="2" id="KW-1185">Reference proteome</keyword>
<accession>A0A1I7XWE8</accession>
<evidence type="ECO:0000256" key="1">
    <source>
        <dbReference type="SAM" id="MobiDB-lite"/>
    </source>
</evidence>
<dbReference type="WBParaSite" id="L893_g1000.t1">
    <property type="protein sequence ID" value="L893_g1000.t1"/>
    <property type="gene ID" value="L893_g1000"/>
</dbReference>
<dbReference type="AlphaFoldDB" id="A0A1I7XWE8"/>
<dbReference type="Proteomes" id="UP000095287">
    <property type="component" value="Unplaced"/>
</dbReference>
<feature type="region of interest" description="Disordered" evidence="1">
    <location>
        <begin position="92"/>
        <end position="114"/>
    </location>
</feature>
<sequence length="114" mass="13321">MISVSRIHGSQCYRNPPWSRIPLHIRSHSFSISLTQLLSLTNYSSSSPVPYRAIRLFQTVTTWLAPRQVETGSRDKRHVFLRQETRDRSSLDKRQVFLRQETGHPAVDRRRSSC</sequence>
<organism evidence="2 3">
    <name type="scientific">Steinernema glaseri</name>
    <dbReference type="NCBI Taxonomy" id="37863"/>
    <lineage>
        <taxon>Eukaryota</taxon>
        <taxon>Metazoa</taxon>
        <taxon>Ecdysozoa</taxon>
        <taxon>Nematoda</taxon>
        <taxon>Chromadorea</taxon>
        <taxon>Rhabditida</taxon>
        <taxon>Tylenchina</taxon>
        <taxon>Panagrolaimomorpha</taxon>
        <taxon>Strongyloidoidea</taxon>
        <taxon>Steinernematidae</taxon>
        <taxon>Steinernema</taxon>
    </lineage>
</organism>
<evidence type="ECO:0000313" key="2">
    <source>
        <dbReference type="Proteomes" id="UP000095287"/>
    </source>
</evidence>
<protein>
    <submittedName>
        <fullName evidence="3">Uncharacterized protein</fullName>
    </submittedName>
</protein>
<reference evidence="3" key="1">
    <citation type="submission" date="2016-11" db="UniProtKB">
        <authorList>
            <consortium name="WormBaseParasite"/>
        </authorList>
    </citation>
    <scope>IDENTIFICATION</scope>
</reference>
<evidence type="ECO:0000313" key="3">
    <source>
        <dbReference type="WBParaSite" id="L893_g1000.t1"/>
    </source>
</evidence>
<proteinExistence type="predicted"/>
<name>A0A1I7XWE8_9BILA</name>